<dbReference type="Proteomes" id="UP000012174">
    <property type="component" value="Unassembled WGS sequence"/>
</dbReference>
<dbReference type="OMA" id="HECAKWI"/>
<gene>
    <name evidence="2" type="ORF">UCREL1_4943</name>
</gene>
<name>M7TDR9_EUTLA</name>
<dbReference type="EMBL" id="KB706313">
    <property type="protein sequence ID" value="EMR68046.1"/>
    <property type="molecule type" value="Genomic_DNA"/>
</dbReference>
<sequence length="189" mass="21206">MSGPFPPYALFVLSESIDADYINAVIRRVFESEGSVAYKLSLVTGLDYSCVPKKRYIDIGDGEKREDIPPGTSPSMPSSFQSPFAGKTLQECASYMRDTPSDAAWQTEYFCTLDENDKSEDTIMLVRRFKNEDGTAVHAFPEPTGSVTQFIINYIGDDWEDKMKRYKRVASKSGKEDRSVGVPFEFAQS</sequence>
<dbReference type="AlphaFoldDB" id="M7TDR9"/>
<dbReference type="eggNOG" id="ENOG502RMFB">
    <property type="taxonomic scope" value="Eukaryota"/>
</dbReference>
<accession>M7TDR9</accession>
<feature type="region of interest" description="Disordered" evidence="1">
    <location>
        <begin position="170"/>
        <end position="189"/>
    </location>
</feature>
<keyword evidence="3" id="KW-1185">Reference proteome</keyword>
<dbReference type="KEGG" id="ela:UCREL1_4943"/>
<dbReference type="OrthoDB" id="5301876at2759"/>
<proteinExistence type="predicted"/>
<evidence type="ECO:0000313" key="2">
    <source>
        <dbReference type="EMBL" id="EMR68046.1"/>
    </source>
</evidence>
<reference evidence="3" key="1">
    <citation type="journal article" date="2013" name="Genome Announc.">
        <title>Draft genome sequence of the grapevine dieback fungus Eutypa lata UCR-EL1.</title>
        <authorList>
            <person name="Blanco-Ulate B."/>
            <person name="Rolshausen P.E."/>
            <person name="Cantu D."/>
        </authorList>
    </citation>
    <scope>NUCLEOTIDE SEQUENCE [LARGE SCALE GENOMIC DNA]</scope>
    <source>
        <strain evidence="3">UCR-EL1</strain>
    </source>
</reference>
<evidence type="ECO:0000256" key="1">
    <source>
        <dbReference type="SAM" id="MobiDB-lite"/>
    </source>
</evidence>
<protein>
    <submittedName>
        <fullName evidence="2">Uncharacterized protein</fullName>
    </submittedName>
</protein>
<organism evidence="2 3">
    <name type="scientific">Eutypa lata (strain UCR-EL1)</name>
    <name type="common">Grapevine dieback disease fungus</name>
    <name type="synonym">Eutypa armeniacae</name>
    <dbReference type="NCBI Taxonomy" id="1287681"/>
    <lineage>
        <taxon>Eukaryota</taxon>
        <taxon>Fungi</taxon>
        <taxon>Dikarya</taxon>
        <taxon>Ascomycota</taxon>
        <taxon>Pezizomycotina</taxon>
        <taxon>Sordariomycetes</taxon>
        <taxon>Xylariomycetidae</taxon>
        <taxon>Xylariales</taxon>
        <taxon>Diatrypaceae</taxon>
        <taxon>Eutypa</taxon>
    </lineage>
</organism>
<evidence type="ECO:0000313" key="3">
    <source>
        <dbReference type="Proteomes" id="UP000012174"/>
    </source>
</evidence>
<dbReference type="HOGENOM" id="CLU_1510604_0_0_1"/>
<feature type="region of interest" description="Disordered" evidence="1">
    <location>
        <begin position="61"/>
        <end position="80"/>
    </location>
</feature>